<sequence>MVSLIDTIEAAAEKQKQSQAVVTNTSASSSSCSSSFSSSPPSSSVGSPSPGAPKTNLTASGKPKEKRRNNEKRKEKSRDAARCRRSKETEIFMELSAALPLKTDDVNQLDKASVMRITIAFLKIREMLQFVPSLRDCNDDIKQDIETAEDQQEVKPKLEVGTEDWLNGAEARELLKQTMDGFLLVLSHEGDITYVSENVVEYLGITKIDTLGQQIWEYSHQCDHAEIKEALSLKRELAQKVKDEPQQNSGVSTHHRDLFVRLKCTLTSRGRSINIKSASYKVIHITGHLVVNAKGERLLMAIGRPIPHPSNIEIPLGTSTFLTKHSLDMRFTYVDDKMHDLLGYSPKDLLDTSLFSCQHGADSERLMATFKSVLSKGQGETSRYRFLGKYGGYCWILSQATIVYDKLKPQSVVCVNYVISNLENKHEIYSLAQQTAASEQKEQHHQAAETEKEPEKAADPEIIAQETKETVNTPIHTSELQAKPLQLESEKAEKTIEETKTIATIPPVTATSTADQIKQLPESNPYKQILQAELLIKRENHSPGPRTITAQLLSGSSSGLRPEEKRPKSVTASVLRPSPAPPLTPPPTAVLCKKTPLGVEPNLPPTTTATAAIISSSNQQLQIAQQTQLQNPQQPAQDMSKGFCSLFADDGRGLTMLKEEPDDLSHHLASTNCIQLDEMTPFSDMLVGLMGTCLLPEDINSLDSTTCSTTASGQHYQSPSSSSTSAPSNTSSSNNSYANSPLSPLTPNSTATASNPSHQQQQQRNNQNSNNNNKNI</sequence>
<evidence type="ECO:0000256" key="6">
    <source>
        <dbReference type="ARBA" id="ARBA00023242"/>
    </source>
</evidence>
<dbReference type="EMBL" id="BT016132">
    <property type="protein sequence ID" value="AAV37017.1"/>
    <property type="molecule type" value="mRNA"/>
</dbReference>
<protein>
    <submittedName>
        <fullName evidence="10">GH16921p</fullName>
    </submittedName>
</protein>
<feature type="compositionally biased region" description="Low complexity" evidence="7">
    <location>
        <begin position="718"/>
        <end position="745"/>
    </location>
</feature>
<dbReference type="CDD" id="cd11433">
    <property type="entry name" value="bHLH-PAS_HIF"/>
    <property type="match status" value="1"/>
</dbReference>
<name>Q5U0W0_DROME</name>
<dbReference type="InterPro" id="IPR013767">
    <property type="entry name" value="PAS_fold"/>
</dbReference>
<dbReference type="InterPro" id="IPR036638">
    <property type="entry name" value="HLH_DNA-bd_sf"/>
</dbReference>
<dbReference type="SMART" id="SM00091">
    <property type="entry name" value="PAS"/>
    <property type="match status" value="2"/>
</dbReference>
<evidence type="ECO:0000256" key="3">
    <source>
        <dbReference type="ARBA" id="ARBA00023015"/>
    </source>
</evidence>
<evidence type="ECO:0000313" key="11">
    <source>
        <dbReference type="FlyBase" id="FBgn0266411"/>
    </source>
</evidence>
<dbReference type="SMART" id="SM00353">
    <property type="entry name" value="HLH"/>
    <property type="match status" value="1"/>
</dbReference>
<keyword evidence="4" id="KW-0238">DNA-binding</keyword>
<dbReference type="PROSITE" id="PS50112">
    <property type="entry name" value="PAS"/>
    <property type="match status" value="2"/>
</dbReference>
<keyword evidence="3" id="KW-0805">Transcription regulation</keyword>
<feature type="domain" description="PAS" evidence="8">
    <location>
        <begin position="326"/>
        <end position="377"/>
    </location>
</feature>
<accession>Q5U0W0</accession>
<dbReference type="Pfam" id="PF08447">
    <property type="entry name" value="PAS_3"/>
    <property type="match status" value="1"/>
</dbReference>
<feature type="compositionally biased region" description="Basic and acidic residues" evidence="7">
    <location>
        <begin position="439"/>
        <end position="459"/>
    </location>
</feature>
<reference evidence="10" key="1">
    <citation type="submission" date="2004-10" db="EMBL/GenBank/DDBJ databases">
        <authorList>
            <person name="Stapleton M."/>
            <person name="Carlson J."/>
            <person name="Chavez C."/>
            <person name="Frise E."/>
            <person name="George R."/>
            <person name="Pacleb J."/>
            <person name="Park S."/>
            <person name="Wan K."/>
            <person name="Yu C."/>
            <person name="Rubin G.M."/>
            <person name="Celniker S."/>
        </authorList>
    </citation>
    <scope>NUCLEOTIDE SEQUENCE</scope>
    <source>
        <strain evidence="10">Berkeley</strain>
    </source>
</reference>
<feature type="domain" description="BHLH" evidence="9">
    <location>
        <begin position="72"/>
        <end position="125"/>
    </location>
</feature>
<dbReference type="CDD" id="cd00130">
    <property type="entry name" value="PAS"/>
    <property type="match status" value="2"/>
</dbReference>
<evidence type="ECO:0000256" key="1">
    <source>
        <dbReference type="ARBA" id="ARBA00004123"/>
    </source>
</evidence>
<dbReference type="AGR" id="FB:FBgn0266411"/>
<dbReference type="GO" id="GO:0045944">
    <property type="term" value="P:positive regulation of transcription by RNA polymerase II"/>
    <property type="evidence" value="ECO:0007669"/>
    <property type="project" value="UniProtKB-ARBA"/>
</dbReference>
<evidence type="ECO:0000259" key="8">
    <source>
        <dbReference type="PROSITE" id="PS50112"/>
    </source>
</evidence>
<evidence type="ECO:0000256" key="7">
    <source>
        <dbReference type="SAM" id="MobiDB-lite"/>
    </source>
</evidence>
<feature type="compositionally biased region" description="Basic and acidic residues" evidence="7">
    <location>
        <begin position="72"/>
        <end position="85"/>
    </location>
</feature>
<dbReference type="Pfam" id="PF23171">
    <property type="entry name" value="bHLH_HIF1A"/>
    <property type="match status" value="1"/>
</dbReference>
<comment type="subcellular location">
    <subcellularLocation>
        <location evidence="1">Nucleus</location>
    </subcellularLocation>
</comment>
<gene>
    <name evidence="10 11" type="primary">sima</name>
    <name evidence="11" type="ORF">CG45051</name>
</gene>
<evidence type="ECO:0000256" key="4">
    <source>
        <dbReference type="ARBA" id="ARBA00023125"/>
    </source>
</evidence>
<dbReference type="GO" id="GO:0046983">
    <property type="term" value="F:protein dimerization activity"/>
    <property type="evidence" value="ECO:0007669"/>
    <property type="project" value="InterPro"/>
</dbReference>
<dbReference type="Pfam" id="PF00989">
    <property type="entry name" value="PAS"/>
    <property type="match status" value="1"/>
</dbReference>
<feature type="compositionally biased region" description="Pro residues" evidence="7">
    <location>
        <begin position="578"/>
        <end position="588"/>
    </location>
</feature>
<feature type="compositionally biased region" description="Polar residues" evidence="7">
    <location>
        <begin position="706"/>
        <end position="717"/>
    </location>
</feature>
<dbReference type="FunFam" id="3.30.450.20:FF:000141">
    <property type="entry name" value="Similar, isoform D"/>
    <property type="match status" value="1"/>
</dbReference>
<evidence type="ECO:0000256" key="2">
    <source>
        <dbReference type="ARBA" id="ARBA00022737"/>
    </source>
</evidence>
<feature type="region of interest" description="Disordered" evidence="7">
    <location>
        <begin position="1"/>
        <end position="85"/>
    </location>
</feature>
<evidence type="ECO:0000259" key="9">
    <source>
        <dbReference type="PROSITE" id="PS50888"/>
    </source>
</evidence>
<evidence type="ECO:0000256" key="5">
    <source>
        <dbReference type="ARBA" id="ARBA00023163"/>
    </source>
</evidence>
<dbReference type="InterPro" id="IPR013655">
    <property type="entry name" value="PAS_fold_3"/>
</dbReference>
<keyword evidence="2" id="KW-0677">Repeat</keyword>
<keyword evidence="6" id="KW-0539">Nucleus</keyword>
<dbReference type="GO" id="GO:0005634">
    <property type="term" value="C:nucleus"/>
    <property type="evidence" value="ECO:0007669"/>
    <property type="project" value="UniProtKB-SubCell"/>
</dbReference>
<dbReference type="InterPro" id="IPR001610">
    <property type="entry name" value="PAC"/>
</dbReference>
<dbReference type="PROSITE" id="PS50888">
    <property type="entry name" value="BHLH"/>
    <property type="match status" value="1"/>
</dbReference>
<proteinExistence type="evidence at transcript level"/>
<feature type="region of interest" description="Disordered" evidence="7">
    <location>
        <begin position="541"/>
        <end position="588"/>
    </location>
</feature>
<dbReference type="NCBIfam" id="TIGR00229">
    <property type="entry name" value="sensory_box"/>
    <property type="match status" value="1"/>
</dbReference>
<feature type="compositionally biased region" description="Low complexity" evidence="7">
    <location>
        <begin position="754"/>
        <end position="776"/>
    </location>
</feature>
<feature type="region of interest" description="Disordered" evidence="7">
    <location>
        <begin position="706"/>
        <end position="776"/>
    </location>
</feature>
<dbReference type="PANTHER" id="PTHR23043">
    <property type="entry name" value="HYPOXIA-INDUCIBLE FACTOR 1 ALPHA"/>
    <property type="match status" value="1"/>
</dbReference>
<dbReference type="ExpressionAtlas" id="Q5U0W0">
    <property type="expression patterns" value="baseline and differential"/>
</dbReference>
<dbReference type="InterPro" id="IPR011598">
    <property type="entry name" value="bHLH_dom"/>
</dbReference>
<dbReference type="FunFam" id="3.30.450.20:FF:000101">
    <property type="entry name" value="Similar, isoform B"/>
    <property type="match status" value="1"/>
</dbReference>
<dbReference type="HOGENOM" id="CLU_004124_0_0_1"/>
<keyword evidence="5" id="KW-0804">Transcription</keyword>
<feature type="domain" description="PAS" evidence="8">
    <location>
        <begin position="167"/>
        <end position="240"/>
    </location>
</feature>
<dbReference type="Bgee" id="FBgn0266411">
    <property type="expression patterns" value="Expressed in adult oenocyte (Drosophila) in dorsal vessel heart and 281 other cell types or tissues"/>
</dbReference>
<dbReference type="InterPro" id="IPR035965">
    <property type="entry name" value="PAS-like_dom_sf"/>
</dbReference>
<feature type="region of interest" description="Disordered" evidence="7">
    <location>
        <begin position="433"/>
        <end position="459"/>
    </location>
</feature>
<evidence type="ECO:0000313" key="10">
    <source>
        <dbReference type="EMBL" id="AAV37017.1"/>
    </source>
</evidence>
<feature type="compositionally biased region" description="Low complexity" evidence="7">
    <location>
        <begin position="26"/>
        <end position="49"/>
    </location>
</feature>
<feature type="compositionally biased region" description="Polar residues" evidence="7">
    <location>
        <begin position="548"/>
        <end position="559"/>
    </location>
</feature>
<dbReference type="GO" id="GO:0003677">
    <property type="term" value="F:DNA binding"/>
    <property type="evidence" value="ECO:0007669"/>
    <property type="project" value="UniProtKB-KW"/>
</dbReference>
<dbReference type="SUPFAM" id="SSF47459">
    <property type="entry name" value="HLH, helix-loop-helix DNA-binding domain"/>
    <property type="match status" value="1"/>
</dbReference>
<dbReference type="PANTHER" id="PTHR23043:SF17">
    <property type="entry name" value="PROTEIN SIMILAR"/>
    <property type="match status" value="1"/>
</dbReference>
<dbReference type="FlyBase" id="FBgn0266411">
    <property type="gene designation" value="sima"/>
</dbReference>
<dbReference type="OrthoDB" id="6021714at2759"/>
<organism evidence="10">
    <name type="scientific">Drosophila melanogaster</name>
    <name type="common">Fruit fly</name>
    <dbReference type="NCBI Taxonomy" id="7227"/>
    <lineage>
        <taxon>Eukaryota</taxon>
        <taxon>Metazoa</taxon>
        <taxon>Ecdysozoa</taxon>
        <taxon>Arthropoda</taxon>
        <taxon>Hexapoda</taxon>
        <taxon>Insecta</taxon>
        <taxon>Pterygota</taxon>
        <taxon>Neoptera</taxon>
        <taxon>Endopterygota</taxon>
        <taxon>Diptera</taxon>
        <taxon>Brachycera</taxon>
        <taxon>Muscomorpha</taxon>
        <taxon>Ephydroidea</taxon>
        <taxon>Drosophilidae</taxon>
        <taxon>Drosophila</taxon>
        <taxon>Sophophora</taxon>
    </lineage>
</organism>
<dbReference type="Gene3D" id="3.30.450.20">
    <property type="entry name" value="PAS domain"/>
    <property type="match status" value="2"/>
</dbReference>
<dbReference type="SUPFAM" id="SSF55785">
    <property type="entry name" value="PYP-like sensor domain (PAS domain)"/>
    <property type="match status" value="2"/>
</dbReference>
<dbReference type="AlphaFoldDB" id="Q5U0W0"/>
<dbReference type="InterPro" id="IPR000014">
    <property type="entry name" value="PAS"/>
</dbReference>
<dbReference type="SMART" id="SM00086">
    <property type="entry name" value="PAC"/>
    <property type="match status" value="1"/>
</dbReference>
<dbReference type="VEuPathDB" id="VectorBase:FBgn0266411"/>